<dbReference type="SMART" id="SM00765">
    <property type="entry name" value="MANEC"/>
    <property type="match status" value="1"/>
</dbReference>
<evidence type="ECO:0000313" key="8">
    <source>
        <dbReference type="RefSeq" id="XP_031552205.1"/>
    </source>
</evidence>
<feature type="transmembrane region" description="Helical" evidence="5">
    <location>
        <begin position="168"/>
        <end position="192"/>
    </location>
</feature>
<dbReference type="AlphaFoldDB" id="A0A6P8HI07"/>
<dbReference type="GO" id="GO:0001764">
    <property type="term" value="P:neuron migration"/>
    <property type="evidence" value="ECO:0007669"/>
    <property type="project" value="TreeGrafter"/>
</dbReference>
<evidence type="ECO:0000256" key="4">
    <source>
        <dbReference type="ARBA" id="ARBA00023180"/>
    </source>
</evidence>
<dbReference type="RefSeq" id="XP_031552205.1">
    <property type="nucleotide sequence ID" value="XM_031696345.1"/>
</dbReference>
<gene>
    <name evidence="8" type="primary">LOC116289426</name>
</gene>
<keyword evidence="3 5" id="KW-0472">Membrane</keyword>
<feature type="domain" description="Seven cysteines N-terminal" evidence="6">
    <location>
        <begin position="28"/>
        <end position="109"/>
    </location>
</feature>
<dbReference type="GO" id="GO:0016020">
    <property type="term" value="C:membrane"/>
    <property type="evidence" value="ECO:0007669"/>
    <property type="project" value="UniProtKB-SubCell"/>
</dbReference>
<keyword evidence="2" id="KW-0732">Signal</keyword>
<dbReference type="OrthoDB" id="5985726at2759"/>
<protein>
    <submittedName>
        <fullName evidence="8">Uncharacterized protein LOC116289426</fullName>
    </submittedName>
</protein>
<evidence type="ECO:0000256" key="1">
    <source>
        <dbReference type="ARBA" id="ARBA00004370"/>
    </source>
</evidence>
<dbReference type="PANTHER" id="PTHR46182">
    <property type="entry name" value="FI19480P1"/>
    <property type="match status" value="1"/>
</dbReference>
<dbReference type="Pfam" id="PF23597">
    <property type="entry name" value="KIAA0319_N"/>
    <property type="match status" value="1"/>
</dbReference>
<dbReference type="InterPro" id="IPR011106">
    <property type="entry name" value="MANSC_N"/>
</dbReference>
<feature type="transmembrane region" description="Helical" evidence="5">
    <location>
        <begin position="6"/>
        <end position="25"/>
    </location>
</feature>
<accession>A0A6P8HI07</accession>
<dbReference type="InParanoid" id="A0A6P8HI07"/>
<evidence type="ECO:0000256" key="3">
    <source>
        <dbReference type="ARBA" id="ARBA00023136"/>
    </source>
</evidence>
<keyword evidence="5" id="KW-0812">Transmembrane</keyword>
<dbReference type="GO" id="GO:0031410">
    <property type="term" value="C:cytoplasmic vesicle"/>
    <property type="evidence" value="ECO:0007669"/>
    <property type="project" value="TreeGrafter"/>
</dbReference>
<dbReference type="InterPro" id="IPR013980">
    <property type="entry name" value="MANSC_dom"/>
</dbReference>
<name>A0A6P8HI07_ACTTE</name>
<keyword evidence="7" id="KW-1185">Reference proteome</keyword>
<dbReference type="PANTHER" id="PTHR46182:SF2">
    <property type="entry name" value="FI19480P1"/>
    <property type="match status" value="1"/>
</dbReference>
<keyword evidence="5" id="KW-1133">Transmembrane helix</keyword>
<dbReference type="InterPro" id="IPR029865">
    <property type="entry name" value="KIAA0319-like"/>
</dbReference>
<sequence length="205" mass="22192">MDYFVMIQYFGVFLLACVTAAKLDLKNQDALLCSRSAVDYNVTLIKGAKAGKFYKLDKVNRIDDCINHCCDSKNCDVAFMVTSACYLVQCNSKESCEIQQAKQPKLGTILSVVNKKSKLKDKPDAEPAVDENLAEKPLSSFVSADDGMTTVSAFGTGKYKRTKRSSDVIDLVVAVGCGTVAVCVGVAGVIMMTRRLIDNSKNTAA</sequence>
<evidence type="ECO:0000259" key="6">
    <source>
        <dbReference type="SMART" id="SM00765"/>
    </source>
</evidence>
<dbReference type="GeneID" id="116289426"/>
<evidence type="ECO:0000256" key="5">
    <source>
        <dbReference type="SAM" id="Phobius"/>
    </source>
</evidence>
<keyword evidence="4" id="KW-0325">Glycoprotein</keyword>
<dbReference type="KEGG" id="aten:116289426"/>
<proteinExistence type="predicted"/>
<evidence type="ECO:0000256" key="2">
    <source>
        <dbReference type="ARBA" id="ARBA00022729"/>
    </source>
</evidence>
<reference evidence="8" key="1">
    <citation type="submission" date="2025-08" db="UniProtKB">
        <authorList>
            <consortium name="RefSeq"/>
        </authorList>
    </citation>
    <scope>IDENTIFICATION</scope>
    <source>
        <tissue evidence="8">Tentacle</tissue>
    </source>
</reference>
<comment type="subcellular location">
    <subcellularLocation>
        <location evidence="1">Membrane</location>
    </subcellularLocation>
</comment>
<evidence type="ECO:0000313" key="7">
    <source>
        <dbReference type="Proteomes" id="UP000515163"/>
    </source>
</evidence>
<organism evidence="7 8">
    <name type="scientific">Actinia tenebrosa</name>
    <name type="common">Australian red waratah sea anemone</name>
    <dbReference type="NCBI Taxonomy" id="6105"/>
    <lineage>
        <taxon>Eukaryota</taxon>
        <taxon>Metazoa</taxon>
        <taxon>Cnidaria</taxon>
        <taxon>Anthozoa</taxon>
        <taxon>Hexacorallia</taxon>
        <taxon>Actiniaria</taxon>
        <taxon>Actiniidae</taxon>
        <taxon>Actinia</taxon>
    </lineage>
</organism>
<dbReference type="Proteomes" id="UP000515163">
    <property type="component" value="Unplaced"/>
</dbReference>